<dbReference type="EMBL" id="JASCZI010271977">
    <property type="protein sequence ID" value="MED6218718.1"/>
    <property type="molecule type" value="Genomic_DNA"/>
</dbReference>
<evidence type="ECO:0000313" key="2">
    <source>
        <dbReference type="EMBL" id="MED6218718.1"/>
    </source>
</evidence>
<gene>
    <name evidence="2" type="ORF">PIB30_029041</name>
</gene>
<feature type="region of interest" description="Disordered" evidence="1">
    <location>
        <begin position="98"/>
        <end position="146"/>
    </location>
</feature>
<feature type="compositionally biased region" description="Polar residues" evidence="1">
    <location>
        <begin position="136"/>
        <end position="146"/>
    </location>
</feature>
<reference evidence="2 3" key="1">
    <citation type="journal article" date="2023" name="Plants (Basel)">
        <title>Bridging the Gap: Combining Genomics and Transcriptomics Approaches to Understand Stylosanthes scabra, an Orphan Legume from the Brazilian Caatinga.</title>
        <authorList>
            <person name="Ferreira-Neto J.R.C."/>
            <person name="da Silva M.D."/>
            <person name="Binneck E."/>
            <person name="de Melo N.F."/>
            <person name="da Silva R.H."/>
            <person name="de Melo A.L.T.M."/>
            <person name="Pandolfi V."/>
            <person name="Bustamante F.O."/>
            <person name="Brasileiro-Vidal A.C."/>
            <person name="Benko-Iseppon A.M."/>
        </authorList>
    </citation>
    <scope>NUCLEOTIDE SEQUENCE [LARGE SCALE GENOMIC DNA]</scope>
    <source>
        <tissue evidence="2">Leaves</tissue>
    </source>
</reference>
<accession>A0ABU6ZBK7</accession>
<feature type="compositionally biased region" description="Low complexity" evidence="1">
    <location>
        <begin position="112"/>
        <end position="121"/>
    </location>
</feature>
<evidence type="ECO:0000256" key="1">
    <source>
        <dbReference type="SAM" id="MobiDB-lite"/>
    </source>
</evidence>
<comment type="caution">
    <text evidence="2">The sequence shown here is derived from an EMBL/GenBank/DDBJ whole genome shotgun (WGS) entry which is preliminary data.</text>
</comment>
<sequence length="146" mass="16515">MVEEPRDEFGGGSEDYNIVGGEEFRVGHRFSSQEAVHMGVKNYNMRRVSEYRMVESNLYKYVCRCKQSEERVLGSHIAQAMLSYPSIKLLLCPPRPSIESKRRKAPRRAGAVAVAHSRPSHASPPPTHRRPLPLTATSIPSRFTHL</sequence>
<name>A0ABU6ZBK7_9FABA</name>
<protein>
    <submittedName>
        <fullName evidence="2">Uncharacterized protein</fullName>
    </submittedName>
</protein>
<proteinExistence type="predicted"/>
<keyword evidence="3" id="KW-1185">Reference proteome</keyword>
<organism evidence="2 3">
    <name type="scientific">Stylosanthes scabra</name>
    <dbReference type="NCBI Taxonomy" id="79078"/>
    <lineage>
        <taxon>Eukaryota</taxon>
        <taxon>Viridiplantae</taxon>
        <taxon>Streptophyta</taxon>
        <taxon>Embryophyta</taxon>
        <taxon>Tracheophyta</taxon>
        <taxon>Spermatophyta</taxon>
        <taxon>Magnoliopsida</taxon>
        <taxon>eudicotyledons</taxon>
        <taxon>Gunneridae</taxon>
        <taxon>Pentapetalae</taxon>
        <taxon>rosids</taxon>
        <taxon>fabids</taxon>
        <taxon>Fabales</taxon>
        <taxon>Fabaceae</taxon>
        <taxon>Papilionoideae</taxon>
        <taxon>50 kb inversion clade</taxon>
        <taxon>dalbergioids sensu lato</taxon>
        <taxon>Dalbergieae</taxon>
        <taxon>Pterocarpus clade</taxon>
        <taxon>Stylosanthes</taxon>
    </lineage>
</organism>
<evidence type="ECO:0000313" key="3">
    <source>
        <dbReference type="Proteomes" id="UP001341840"/>
    </source>
</evidence>
<dbReference type="Proteomes" id="UP001341840">
    <property type="component" value="Unassembled WGS sequence"/>
</dbReference>